<dbReference type="EMBL" id="MU839829">
    <property type="protein sequence ID" value="KAK1758156.1"/>
    <property type="molecule type" value="Genomic_DNA"/>
</dbReference>
<comment type="subunit">
    <text evidence="2">Component of the EKC/KEOPS complex composed of at least BUD32, CGI121, GON7, KAE1 and PCC1; the whole complex dimerizes.</text>
</comment>
<feature type="domain" description="Protein kinase" evidence="10">
    <location>
        <begin position="90"/>
        <end position="412"/>
    </location>
</feature>
<dbReference type="SUPFAM" id="SSF56112">
    <property type="entry name" value="Protein kinase-like (PK-like)"/>
    <property type="match status" value="1"/>
</dbReference>
<organism evidence="11 12">
    <name type="scientific">Echria macrotheca</name>
    <dbReference type="NCBI Taxonomy" id="438768"/>
    <lineage>
        <taxon>Eukaryota</taxon>
        <taxon>Fungi</taxon>
        <taxon>Dikarya</taxon>
        <taxon>Ascomycota</taxon>
        <taxon>Pezizomycotina</taxon>
        <taxon>Sordariomycetes</taxon>
        <taxon>Sordariomycetidae</taxon>
        <taxon>Sordariales</taxon>
        <taxon>Schizotheciaceae</taxon>
        <taxon>Echria</taxon>
    </lineage>
</organism>
<evidence type="ECO:0000256" key="5">
    <source>
        <dbReference type="ARBA" id="ARBA00019973"/>
    </source>
</evidence>
<evidence type="ECO:0000256" key="2">
    <source>
        <dbReference type="ARBA" id="ARBA00011534"/>
    </source>
</evidence>
<gene>
    <name evidence="11" type="ORF">QBC47DRAFT_338949</name>
</gene>
<dbReference type="EC" id="2.7.11.1" evidence="3"/>
<dbReference type="PROSITE" id="PS00109">
    <property type="entry name" value="PROTEIN_KINASE_TYR"/>
    <property type="match status" value="1"/>
</dbReference>
<evidence type="ECO:0000259" key="10">
    <source>
        <dbReference type="PROSITE" id="PS50011"/>
    </source>
</evidence>
<comment type="catalytic activity">
    <reaction evidence="8">
        <text>L-threonyl-[protein] + ATP = O-phospho-L-threonyl-[protein] + ADP + H(+)</text>
        <dbReference type="Rhea" id="RHEA:46608"/>
        <dbReference type="Rhea" id="RHEA-COMP:11060"/>
        <dbReference type="Rhea" id="RHEA-COMP:11605"/>
        <dbReference type="ChEBI" id="CHEBI:15378"/>
        <dbReference type="ChEBI" id="CHEBI:30013"/>
        <dbReference type="ChEBI" id="CHEBI:30616"/>
        <dbReference type="ChEBI" id="CHEBI:61977"/>
        <dbReference type="ChEBI" id="CHEBI:456216"/>
        <dbReference type="EC" id="2.7.11.1"/>
    </reaction>
</comment>
<dbReference type="Proteomes" id="UP001239445">
    <property type="component" value="Unassembled WGS sequence"/>
</dbReference>
<protein>
    <recommendedName>
        <fullName evidence="5">EKC/KEOPS complex subunit BUD32</fullName>
        <ecNumber evidence="3">2.7.11.1</ecNumber>
    </recommendedName>
    <alternativeName>
        <fullName evidence="6 7">Atypical Serine/threonine protein kinase BUD32</fullName>
    </alternativeName>
    <alternativeName>
        <fullName evidence="4">EKC/KEOPS complex subunit bud32</fullName>
    </alternativeName>
</protein>
<evidence type="ECO:0000256" key="9">
    <source>
        <dbReference type="ARBA" id="ARBA00048679"/>
    </source>
</evidence>
<name>A0AAJ0F7N5_9PEZI</name>
<dbReference type="AlphaFoldDB" id="A0AAJ0F7N5"/>
<comment type="function">
    <text evidence="1">Component of the EKC/KEOPS complex that is required for the formation of a threonylcarbamoyl group on adenosine at position 37 (t(6)A37) in tRNAs that read codons beginning with adenine. The complex is probably involved in the transfer of the threonylcarbamoyl moiety of threonylcarbamoyl-AMP (TC-AMP) to the N6 group of A37. BUD32 has ATPase activity in the context of the EKC/KEOPS complex and likely plays a supporting role to the catalytic subunit KAE1. The EKC/KEOPS complex also promotes both telomere uncapping and telomere elongation. The complex is required for efficient recruitment of transcriptional coactivators.</text>
</comment>
<evidence type="ECO:0000256" key="3">
    <source>
        <dbReference type="ARBA" id="ARBA00012513"/>
    </source>
</evidence>
<reference evidence="11" key="1">
    <citation type="submission" date="2023-06" db="EMBL/GenBank/DDBJ databases">
        <title>Genome-scale phylogeny and comparative genomics of the fungal order Sordariales.</title>
        <authorList>
            <consortium name="Lawrence Berkeley National Laboratory"/>
            <person name="Hensen N."/>
            <person name="Bonometti L."/>
            <person name="Westerberg I."/>
            <person name="Brannstrom I.O."/>
            <person name="Guillou S."/>
            <person name="Cros-Aarteil S."/>
            <person name="Calhoun S."/>
            <person name="Haridas S."/>
            <person name="Kuo A."/>
            <person name="Mondo S."/>
            <person name="Pangilinan J."/>
            <person name="Riley R."/>
            <person name="Labutti K."/>
            <person name="Andreopoulos B."/>
            <person name="Lipzen A."/>
            <person name="Chen C."/>
            <person name="Yanf M."/>
            <person name="Daum C."/>
            <person name="Ng V."/>
            <person name="Clum A."/>
            <person name="Steindorff A."/>
            <person name="Ohm R."/>
            <person name="Martin F."/>
            <person name="Silar P."/>
            <person name="Natvig D."/>
            <person name="Lalanne C."/>
            <person name="Gautier V."/>
            <person name="Ament-Velasquez S.L."/>
            <person name="Kruys A."/>
            <person name="Hutchinson M.I."/>
            <person name="Powell A.J."/>
            <person name="Barry K."/>
            <person name="Miller A.N."/>
            <person name="Grigoriev I.V."/>
            <person name="Debuchy R."/>
            <person name="Gladieux P."/>
            <person name="Thoren M.H."/>
            <person name="Johannesson H."/>
        </authorList>
    </citation>
    <scope>NUCLEOTIDE SEQUENCE</scope>
    <source>
        <strain evidence="11">PSN4</strain>
    </source>
</reference>
<evidence type="ECO:0000256" key="1">
    <source>
        <dbReference type="ARBA" id="ARBA00003747"/>
    </source>
</evidence>
<comment type="catalytic activity">
    <reaction evidence="9">
        <text>L-seryl-[protein] + ATP = O-phospho-L-seryl-[protein] + ADP + H(+)</text>
        <dbReference type="Rhea" id="RHEA:17989"/>
        <dbReference type="Rhea" id="RHEA-COMP:9863"/>
        <dbReference type="Rhea" id="RHEA-COMP:11604"/>
        <dbReference type="ChEBI" id="CHEBI:15378"/>
        <dbReference type="ChEBI" id="CHEBI:29999"/>
        <dbReference type="ChEBI" id="CHEBI:30616"/>
        <dbReference type="ChEBI" id="CHEBI:83421"/>
        <dbReference type="ChEBI" id="CHEBI:456216"/>
        <dbReference type="EC" id="2.7.11.1"/>
    </reaction>
</comment>
<evidence type="ECO:0000256" key="6">
    <source>
        <dbReference type="ARBA" id="ARBA00030980"/>
    </source>
</evidence>
<comment type="caution">
    <text evidence="11">The sequence shown here is derived from an EMBL/GenBank/DDBJ whole genome shotgun (WGS) entry which is preliminary data.</text>
</comment>
<keyword evidence="12" id="KW-1185">Reference proteome</keyword>
<dbReference type="PROSITE" id="PS50011">
    <property type="entry name" value="PROTEIN_KINASE_DOM"/>
    <property type="match status" value="1"/>
</dbReference>
<dbReference type="GO" id="GO:0005524">
    <property type="term" value="F:ATP binding"/>
    <property type="evidence" value="ECO:0007669"/>
    <property type="project" value="InterPro"/>
</dbReference>
<accession>A0AAJ0F7N5</accession>
<dbReference type="InterPro" id="IPR011009">
    <property type="entry name" value="Kinase-like_dom_sf"/>
</dbReference>
<evidence type="ECO:0000256" key="8">
    <source>
        <dbReference type="ARBA" id="ARBA00047899"/>
    </source>
</evidence>
<evidence type="ECO:0000313" key="12">
    <source>
        <dbReference type="Proteomes" id="UP001239445"/>
    </source>
</evidence>
<dbReference type="InterPro" id="IPR008266">
    <property type="entry name" value="Tyr_kinase_AS"/>
</dbReference>
<proteinExistence type="predicted"/>
<dbReference type="Gene3D" id="1.10.510.10">
    <property type="entry name" value="Transferase(Phosphotransferase) domain 1"/>
    <property type="match status" value="1"/>
</dbReference>
<evidence type="ECO:0000256" key="4">
    <source>
        <dbReference type="ARBA" id="ARBA00013948"/>
    </source>
</evidence>
<evidence type="ECO:0000256" key="7">
    <source>
        <dbReference type="ARBA" id="ARBA00033194"/>
    </source>
</evidence>
<dbReference type="GO" id="GO:0004674">
    <property type="term" value="F:protein serine/threonine kinase activity"/>
    <property type="evidence" value="ECO:0007669"/>
    <property type="project" value="UniProtKB-EC"/>
</dbReference>
<dbReference type="InterPro" id="IPR000719">
    <property type="entry name" value="Prot_kinase_dom"/>
</dbReference>
<sequence>MLSGEQRFGFAYRPKFQLDVCDYDQRLMVRIVVPHVGENPELDGIRENFETTEALATDIARQYLDGETLDMKTYAGVEIGDTISLSGEHFPLDEFQGARPVGTISRSSLTELVRFKRGVDKCSYMEGDTERVVVIKYSCFPVQGIKDYWNELNVMLRLPPDPAFLQIDRLIVDEHDPSSVIGFTTPYVEGSDLGRGWQGRHFKIDWMRQLMRAVDKLNLEYGIVHQDLAGRNFLLDEKEDRVILCDFHLASRLEDATNPETDDVKGLLLAVHDLITHDDRYFAKGLWELDETELTQKWQKHEKVTLDADVSVYKSEIMEWVAWRRSDKMRNVRAPYQINWPSLPNIKTTADSGSDVSWLCNADQRMPGMRHYCDYYELMKRREKQAGFLDWQRPAVDKIDRARRLLSTGKYA</sequence>
<dbReference type="SMART" id="SM00220">
    <property type="entry name" value="S_TKc"/>
    <property type="match status" value="1"/>
</dbReference>
<evidence type="ECO:0000313" key="11">
    <source>
        <dbReference type="EMBL" id="KAK1758156.1"/>
    </source>
</evidence>